<reference evidence="2" key="1">
    <citation type="submission" date="2020-06" db="EMBL/GenBank/DDBJ databases">
        <authorList>
            <person name="Li T."/>
            <person name="Hu X."/>
            <person name="Zhang T."/>
            <person name="Song X."/>
            <person name="Zhang H."/>
            <person name="Dai N."/>
            <person name="Sheng W."/>
            <person name="Hou X."/>
            <person name="Wei L."/>
        </authorList>
    </citation>
    <scope>NUCLEOTIDE SEQUENCE</scope>
    <source>
        <strain evidence="2">G02</strain>
        <tissue evidence="2">Leaf</tissue>
    </source>
</reference>
<organism evidence="2">
    <name type="scientific">Sesamum radiatum</name>
    <name type="common">Black benniseed</name>
    <dbReference type="NCBI Taxonomy" id="300843"/>
    <lineage>
        <taxon>Eukaryota</taxon>
        <taxon>Viridiplantae</taxon>
        <taxon>Streptophyta</taxon>
        <taxon>Embryophyta</taxon>
        <taxon>Tracheophyta</taxon>
        <taxon>Spermatophyta</taxon>
        <taxon>Magnoliopsida</taxon>
        <taxon>eudicotyledons</taxon>
        <taxon>Gunneridae</taxon>
        <taxon>Pentapetalae</taxon>
        <taxon>asterids</taxon>
        <taxon>lamiids</taxon>
        <taxon>Lamiales</taxon>
        <taxon>Pedaliaceae</taxon>
        <taxon>Sesamum</taxon>
    </lineage>
</organism>
<keyword evidence="1" id="KW-0175">Coiled coil</keyword>
<comment type="caution">
    <text evidence="2">The sequence shown here is derived from an EMBL/GenBank/DDBJ whole genome shotgun (WGS) entry which is preliminary data.</text>
</comment>
<name>A0AAW2THH9_SESRA</name>
<gene>
    <name evidence="2" type="ORF">Sradi_2050700</name>
</gene>
<dbReference type="PANTHER" id="PTHR48475">
    <property type="entry name" value="RIBONUCLEASE H"/>
    <property type="match status" value="1"/>
</dbReference>
<reference evidence="2" key="2">
    <citation type="journal article" date="2024" name="Plant">
        <title>Genomic evolution and insights into agronomic trait innovations of Sesamum species.</title>
        <authorList>
            <person name="Miao H."/>
            <person name="Wang L."/>
            <person name="Qu L."/>
            <person name="Liu H."/>
            <person name="Sun Y."/>
            <person name="Le M."/>
            <person name="Wang Q."/>
            <person name="Wei S."/>
            <person name="Zheng Y."/>
            <person name="Lin W."/>
            <person name="Duan Y."/>
            <person name="Cao H."/>
            <person name="Xiong S."/>
            <person name="Wang X."/>
            <person name="Wei L."/>
            <person name="Li C."/>
            <person name="Ma Q."/>
            <person name="Ju M."/>
            <person name="Zhao R."/>
            <person name="Li G."/>
            <person name="Mu C."/>
            <person name="Tian Q."/>
            <person name="Mei H."/>
            <person name="Zhang T."/>
            <person name="Gao T."/>
            <person name="Zhang H."/>
        </authorList>
    </citation>
    <scope>NUCLEOTIDE SEQUENCE</scope>
    <source>
        <strain evidence="2">G02</strain>
    </source>
</reference>
<proteinExistence type="predicted"/>
<accession>A0AAW2THH9</accession>
<evidence type="ECO:0000256" key="1">
    <source>
        <dbReference type="SAM" id="Coils"/>
    </source>
</evidence>
<evidence type="ECO:0000313" key="2">
    <source>
        <dbReference type="EMBL" id="KAL0404099.1"/>
    </source>
</evidence>
<protein>
    <submittedName>
        <fullName evidence="2">Uncharacterized protein</fullName>
    </submittedName>
</protein>
<feature type="coiled-coil region" evidence="1">
    <location>
        <begin position="29"/>
        <end position="56"/>
    </location>
</feature>
<dbReference type="PANTHER" id="PTHR48475:SF2">
    <property type="entry name" value="RIBONUCLEASE H"/>
    <property type="match status" value="1"/>
</dbReference>
<dbReference type="AlphaFoldDB" id="A0AAW2THH9"/>
<sequence length="116" mass="13796">MLPAEIGEETWRIRLYDNEKNSKFRREDVDLIKEKREAAERRIHLYKRKMAKAYDNKVRPRKFEEGDLVLRKTKNTGPVGKLDAKWYGPYIITEVIGPRTYRLKKEDGTLFPSHGM</sequence>
<dbReference type="EMBL" id="JACGWJ010000008">
    <property type="protein sequence ID" value="KAL0404099.1"/>
    <property type="molecule type" value="Genomic_DNA"/>
</dbReference>